<evidence type="ECO:0000256" key="3">
    <source>
        <dbReference type="ARBA" id="ARBA00021453"/>
    </source>
</evidence>
<dbReference type="SUPFAM" id="SSF50916">
    <property type="entry name" value="Rap30/74 interaction domains"/>
    <property type="match status" value="1"/>
</dbReference>
<dbReference type="InParanoid" id="A0A1J7JQC5"/>
<dbReference type="GO" id="GO:0006367">
    <property type="term" value="P:transcription initiation at RNA polymerase II promoter"/>
    <property type="evidence" value="ECO:0007669"/>
    <property type="project" value="InterPro"/>
</dbReference>
<dbReference type="PANTHER" id="PTHR10445">
    <property type="entry name" value="GENERAL TRANSCRIPTION FACTOR IIF SUBUNIT 2"/>
    <property type="match status" value="1"/>
</dbReference>
<dbReference type="STRING" id="1408157.A0A1J7JQC5"/>
<dbReference type="GO" id="GO:0003677">
    <property type="term" value="F:DNA binding"/>
    <property type="evidence" value="ECO:0007669"/>
    <property type="project" value="UniProtKB-KW"/>
</dbReference>
<protein>
    <recommendedName>
        <fullName evidence="3">Transcription initiation factor IIF subunit beta</fullName>
    </recommendedName>
    <alternativeName>
        <fullName evidence="9">TFIIF medium subunit</fullName>
    </alternativeName>
    <alternativeName>
        <fullName evidence="8">TFIIF-beta</fullName>
    </alternativeName>
</protein>
<feature type="compositionally biased region" description="Basic and acidic residues" evidence="10">
    <location>
        <begin position="1"/>
        <end position="10"/>
    </location>
</feature>
<evidence type="ECO:0000256" key="9">
    <source>
        <dbReference type="ARBA" id="ARBA00081863"/>
    </source>
</evidence>
<evidence type="ECO:0000256" key="7">
    <source>
        <dbReference type="ARBA" id="ARBA00023242"/>
    </source>
</evidence>
<evidence type="ECO:0000256" key="4">
    <source>
        <dbReference type="ARBA" id="ARBA00023015"/>
    </source>
</evidence>
<dbReference type="AlphaFoldDB" id="A0A1J7JQC5"/>
<name>A0A1J7JQC5_9PEZI</name>
<feature type="domain" description="TFIIF beta subunit HTH" evidence="11">
    <location>
        <begin position="262"/>
        <end position="326"/>
    </location>
</feature>
<proteinExistence type="inferred from homology"/>
<feature type="region of interest" description="Disordered" evidence="10">
    <location>
        <begin position="1"/>
        <end position="20"/>
    </location>
</feature>
<evidence type="ECO:0000256" key="6">
    <source>
        <dbReference type="ARBA" id="ARBA00023163"/>
    </source>
</evidence>
<dbReference type="InterPro" id="IPR036390">
    <property type="entry name" value="WH_DNA-bd_sf"/>
</dbReference>
<sequence length="367" mass="41307">MADVKIKPEPDVGSPLLDDEDLEDAGDLEFYDSTLAGDPLGTMYLARLPHSLWKAWSEMDDDAEIQIGTIRQWNQVDKNGVSQPKLQMLLKDNIPQHQLVPKEYELDITDAHVNNTYVFTEQDLPGYASKNKAKAAAIKAGIPAYLMKPKNDKESSATSWERRKKGGIPPRKSIPKKTAIAGRIRHELAGVALDNVETEAVARREREEALKPKFTTAIVEAREIDPSRILQAGTQGAHDAFDSFIKTAPRLEKAKRMDNKTTRMAENELFDQINRCFSEYNYWSMKGLRAKLRQPEAYLRETLDKVAILVRTGPFSNLYTLKPEFRELLAKQQSAGSALPEENTVAPVGEEPVDDDDEEVKMEDVLP</sequence>
<dbReference type="CDD" id="cd07980">
    <property type="entry name" value="TFIIF_beta"/>
    <property type="match status" value="1"/>
</dbReference>
<evidence type="ECO:0000256" key="8">
    <source>
        <dbReference type="ARBA" id="ARBA00081473"/>
    </source>
</evidence>
<dbReference type="GO" id="GO:0005674">
    <property type="term" value="C:transcription factor TFIIF complex"/>
    <property type="evidence" value="ECO:0007669"/>
    <property type="project" value="InterPro"/>
</dbReference>
<feature type="domain" description="TFIIF beta subunit N-terminal" evidence="12">
    <location>
        <begin position="43"/>
        <end position="188"/>
    </location>
</feature>
<comment type="subcellular location">
    <subcellularLocation>
        <location evidence="1">Nucleus</location>
    </subcellularLocation>
</comment>
<keyword evidence="14" id="KW-1185">Reference proteome</keyword>
<feature type="compositionally biased region" description="Acidic residues" evidence="10">
    <location>
        <begin position="351"/>
        <end position="361"/>
    </location>
</feature>
<dbReference type="InterPro" id="IPR011039">
    <property type="entry name" value="TFIIF_interaction"/>
</dbReference>
<comment type="similarity">
    <text evidence="2">Belongs to the TFIIF beta subunit family.</text>
</comment>
<gene>
    <name evidence="13" type="ORF">CONLIGDRAFT_639865</name>
</gene>
<dbReference type="Pfam" id="PF17683">
    <property type="entry name" value="TFIIF_beta_N"/>
    <property type="match status" value="1"/>
</dbReference>
<evidence type="ECO:0000256" key="10">
    <source>
        <dbReference type="SAM" id="MobiDB-lite"/>
    </source>
</evidence>
<dbReference type="PANTHER" id="PTHR10445:SF0">
    <property type="entry name" value="GENERAL TRANSCRIPTION FACTOR IIF SUBUNIT 2"/>
    <property type="match status" value="1"/>
</dbReference>
<organism evidence="13 14">
    <name type="scientific">Coniochaeta ligniaria NRRL 30616</name>
    <dbReference type="NCBI Taxonomy" id="1408157"/>
    <lineage>
        <taxon>Eukaryota</taxon>
        <taxon>Fungi</taxon>
        <taxon>Dikarya</taxon>
        <taxon>Ascomycota</taxon>
        <taxon>Pezizomycotina</taxon>
        <taxon>Sordariomycetes</taxon>
        <taxon>Sordariomycetidae</taxon>
        <taxon>Coniochaetales</taxon>
        <taxon>Coniochaetaceae</taxon>
        <taxon>Coniochaeta</taxon>
    </lineage>
</organism>
<keyword evidence="7" id="KW-0539">Nucleus</keyword>
<accession>A0A1J7JQC5</accession>
<dbReference type="Pfam" id="PF02270">
    <property type="entry name" value="TFIIF_beta"/>
    <property type="match status" value="1"/>
</dbReference>
<dbReference type="InterPro" id="IPR040450">
    <property type="entry name" value="TFIIF_beta_HTH"/>
</dbReference>
<evidence type="ECO:0000313" key="13">
    <source>
        <dbReference type="EMBL" id="OIW35601.1"/>
    </source>
</evidence>
<feature type="region of interest" description="Disordered" evidence="10">
    <location>
        <begin position="150"/>
        <end position="174"/>
    </location>
</feature>
<dbReference type="FunCoup" id="A0A1J7JQC5">
    <property type="interactions" value="490"/>
</dbReference>
<evidence type="ECO:0000256" key="1">
    <source>
        <dbReference type="ARBA" id="ARBA00004123"/>
    </source>
</evidence>
<dbReference type="OrthoDB" id="26094at2759"/>
<evidence type="ECO:0000256" key="2">
    <source>
        <dbReference type="ARBA" id="ARBA00009543"/>
    </source>
</evidence>
<evidence type="ECO:0000256" key="5">
    <source>
        <dbReference type="ARBA" id="ARBA00023125"/>
    </source>
</evidence>
<dbReference type="Proteomes" id="UP000182658">
    <property type="component" value="Unassembled WGS sequence"/>
</dbReference>
<keyword evidence="4" id="KW-0805">Transcription regulation</keyword>
<dbReference type="InterPro" id="IPR036388">
    <property type="entry name" value="WH-like_DNA-bd_sf"/>
</dbReference>
<evidence type="ECO:0000259" key="12">
    <source>
        <dbReference type="Pfam" id="PF17683"/>
    </source>
</evidence>
<dbReference type="InterPro" id="IPR003196">
    <property type="entry name" value="TFIIF_beta"/>
</dbReference>
<keyword evidence="5" id="KW-0238">DNA-binding</keyword>
<dbReference type="EMBL" id="KV875093">
    <property type="protein sequence ID" value="OIW35601.1"/>
    <property type="molecule type" value="Genomic_DNA"/>
</dbReference>
<reference evidence="13 14" key="1">
    <citation type="submission" date="2016-10" db="EMBL/GenBank/DDBJ databases">
        <title>Draft genome sequence of Coniochaeta ligniaria NRRL30616, a lignocellulolytic fungus for bioabatement of inhibitors in plant biomass hydrolysates.</title>
        <authorList>
            <consortium name="DOE Joint Genome Institute"/>
            <person name="Jimenez D.J."/>
            <person name="Hector R.E."/>
            <person name="Riley R."/>
            <person name="Sun H."/>
            <person name="Grigoriev I.V."/>
            <person name="Van Elsas J.D."/>
            <person name="Nichols N.N."/>
        </authorList>
    </citation>
    <scope>NUCLEOTIDE SEQUENCE [LARGE SCALE GENOMIC DNA]</scope>
    <source>
        <strain evidence="13 14">NRRL 30616</strain>
    </source>
</reference>
<keyword evidence="6" id="KW-0804">Transcription</keyword>
<evidence type="ECO:0000313" key="14">
    <source>
        <dbReference type="Proteomes" id="UP000182658"/>
    </source>
</evidence>
<evidence type="ECO:0000259" key="11">
    <source>
        <dbReference type="Pfam" id="PF02270"/>
    </source>
</evidence>
<dbReference type="FunFam" id="1.10.10.10:FF:000035">
    <property type="entry name" value="General transcription factor IIF subunit 2"/>
    <property type="match status" value="1"/>
</dbReference>
<dbReference type="SUPFAM" id="SSF46785">
    <property type="entry name" value="Winged helix' DNA-binding domain"/>
    <property type="match status" value="1"/>
</dbReference>
<dbReference type="Gene3D" id="1.10.10.10">
    <property type="entry name" value="Winged helix-like DNA-binding domain superfamily/Winged helix DNA-binding domain"/>
    <property type="match status" value="1"/>
</dbReference>
<feature type="region of interest" description="Disordered" evidence="10">
    <location>
        <begin position="332"/>
        <end position="367"/>
    </location>
</feature>
<dbReference type="InterPro" id="IPR040504">
    <property type="entry name" value="TFIIF_beta_N"/>
</dbReference>